<dbReference type="Proteomes" id="UP001265550">
    <property type="component" value="Unassembled WGS sequence"/>
</dbReference>
<reference evidence="6 7" key="1">
    <citation type="submission" date="2023-07" db="EMBL/GenBank/DDBJ databases">
        <title>Sorghum-associated microbial communities from plants grown in Nebraska, USA.</title>
        <authorList>
            <person name="Schachtman D."/>
        </authorList>
    </citation>
    <scope>NUCLEOTIDE SEQUENCE [LARGE SCALE GENOMIC DNA]</scope>
    <source>
        <strain evidence="6 7">BE240</strain>
    </source>
</reference>
<dbReference type="PANTHER" id="PTHR38344">
    <property type="entry name" value="UPF0753 PROTEIN AQ_863"/>
    <property type="match status" value="1"/>
</dbReference>
<evidence type="ECO:0000256" key="1">
    <source>
        <dbReference type="ARBA" id="ARBA00022448"/>
    </source>
</evidence>
<dbReference type="EMBL" id="JAVDWE010000027">
    <property type="protein sequence ID" value="MDR7097476.1"/>
    <property type="molecule type" value="Genomic_DNA"/>
</dbReference>
<comment type="caution">
    <text evidence="6">The sequence shown here is derived from an EMBL/GenBank/DDBJ whole genome shotgun (WGS) entry which is preliminary data.</text>
</comment>
<name>A0ABU1VJ07_9BURK</name>
<proteinExistence type="predicted"/>
<evidence type="ECO:0000313" key="6">
    <source>
        <dbReference type="EMBL" id="MDR7097476.1"/>
    </source>
</evidence>
<evidence type="ECO:0000256" key="5">
    <source>
        <dbReference type="ARBA" id="ARBA00023136"/>
    </source>
</evidence>
<keyword evidence="2" id="KW-1003">Cell membrane</keyword>
<gene>
    <name evidence="6" type="ORF">J2X09_005252</name>
</gene>
<dbReference type="Pfam" id="PF10070">
    <property type="entry name" value="DabA"/>
    <property type="match status" value="1"/>
</dbReference>
<keyword evidence="3" id="KW-0479">Metal-binding</keyword>
<evidence type="ECO:0000256" key="3">
    <source>
        <dbReference type="ARBA" id="ARBA00022723"/>
    </source>
</evidence>
<protein>
    <submittedName>
        <fullName evidence="6">Uncharacterized protein YbcC (UPF0753/DUF2309 family)</fullName>
    </submittedName>
</protein>
<keyword evidence="1" id="KW-0813">Transport</keyword>
<organism evidence="6 7">
    <name type="scientific">Hydrogenophaga laconesensis</name>
    <dbReference type="NCBI Taxonomy" id="1805971"/>
    <lineage>
        <taxon>Bacteria</taxon>
        <taxon>Pseudomonadati</taxon>
        <taxon>Pseudomonadota</taxon>
        <taxon>Betaproteobacteria</taxon>
        <taxon>Burkholderiales</taxon>
        <taxon>Comamonadaceae</taxon>
        <taxon>Hydrogenophaga</taxon>
    </lineage>
</organism>
<dbReference type="RefSeq" id="WP_204735866.1">
    <property type="nucleotide sequence ID" value="NZ_JAVDWE010000027.1"/>
</dbReference>
<accession>A0ABU1VJ07</accession>
<keyword evidence="5" id="KW-0472">Membrane</keyword>
<dbReference type="PANTHER" id="PTHR38344:SF1">
    <property type="entry name" value="INORGANIC CARBON TRANSPORTER SUBUNIT DABA-RELATED"/>
    <property type="match status" value="1"/>
</dbReference>
<keyword evidence="7" id="KW-1185">Reference proteome</keyword>
<evidence type="ECO:0000256" key="4">
    <source>
        <dbReference type="ARBA" id="ARBA00022833"/>
    </source>
</evidence>
<evidence type="ECO:0000313" key="7">
    <source>
        <dbReference type="Proteomes" id="UP001265550"/>
    </source>
</evidence>
<evidence type="ECO:0000256" key="2">
    <source>
        <dbReference type="ARBA" id="ARBA00022475"/>
    </source>
</evidence>
<dbReference type="InterPro" id="IPR018752">
    <property type="entry name" value="DabA"/>
</dbReference>
<sequence length="64" mass="6833">MVTSLKTAARSRSANYPHAAGLDCATCGGQTGEVNARALADLLNTLTVRTYLRTQGVDVPERIR</sequence>
<keyword evidence="4" id="KW-0862">Zinc</keyword>